<dbReference type="InterPro" id="IPR015943">
    <property type="entry name" value="WD40/YVTN_repeat-like_dom_sf"/>
</dbReference>
<name>A0A7M2YZY5_9ACTN</name>
<accession>A0A7M2YZY5</accession>
<dbReference type="SUPFAM" id="SSF110296">
    <property type="entry name" value="Oligoxyloglucan reducing end-specific cellobiohydrolase"/>
    <property type="match status" value="1"/>
</dbReference>
<evidence type="ECO:0000313" key="2">
    <source>
        <dbReference type="Proteomes" id="UP000254134"/>
    </source>
</evidence>
<dbReference type="RefSeq" id="WP_114794596.1">
    <property type="nucleotide sequence ID" value="NZ_QQZY01000001.1"/>
</dbReference>
<dbReference type="EMBL" id="QQZY01000001">
    <property type="protein sequence ID" value="RDI75696.1"/>
    <property type="molecule type" value="Genomic_DNA"/>
</dbReference>
<dbReference type="Gene3D" id="2.130.10.10">
    <property type="entry name" value="YVTN repeat-like/Quinoprotein amine dehydrogenase"/>
    <property type="match status" value="1"/>
</dbReference>
<gene>
    <name evidence="1" type="ORF">Gocc_0115</name>
</gene>
<dbReference type="Proteomes" id="UP000254134">
    <property type="component" value="Unassembled WGS sequence"/>
</dbReference>
<comment type="caution">
    <text evidence="1">The sequence shown here is derived from an EMBL/GenBank/DDBJ whole genome shotgun (WGS) entry which is preliminary data.</text>
</comment>
<reference evidence="2" key="2">
    <citation type="journal article" date="2019" name="MicrobiologyOpen">
        <title>High-quality draft genome sequence of Gaiella occulta isolated from a 150 meter deep mineral water borehole and comparison with the genome sequences of other deep-branching lineages of the phylum Actinobacteria.</title>
        <authorList>
            <person name="Severino R."/>
            <person name="Froufe H.J.C."/>
            <person name="Barroso C."/>
            <person name="Albuquerque L."/>
            <person name="Lobo-da-Cunha A."/>
            <person name="da Costa M.S."/>
            <person name="Egas C."/>
        </authorList>
    </citation>
    <scope>NUCLEOTIDE SEQUENCE [LARGE SCALE GENOMIC DNA]</scope>
    <source>
        <strain evidence="2">F2-233</strain>
    </source>
</reference>
<sequence>MTGTSLVFVECALGIVAVDLDGEAVVGFASDARLERPALELALPLVLDADVHGSTVVAVVDRRPPLIVSSDGGGSWREAGGGLPPGRAVAISPQHPDRILFATAERLYLSEDGGRFWRALAPELIDVTRVAWDAGE</sequence>
<organism evidence="1 2">
    <name type="scientific">Gaiella occulta</name>
    <dbReference type="NCBI Taxonomy" id="1002870"/>
    <lineage>
        <taxon>Bacteria</taxon>
        <taxon>Bacillati</taxon>
        <taxon>Actinomycetota</taxon>
        <taxon>Thermoleophilia</taxon>
        <taxon>Gaiellales</taxon>
        <taxon>Gaiellaceae</taxon>
        <taxon>Gaiella</taxon>
    </lineage>
</organism>
<keyword evidence="2" id="KW-1185">Reference proteome</keyword>
<dbReference type="AlphaFoldDB" id="A0A7M2YZY5"/>
<proteinExistence type="predicted"/>
<dbReference type="OrthoDB" id="9813892at2"/>
<protein>
    <recommendedName>
        <fullName evidence="3">BNR/Asp-box repeat</fullName>
    </recommendedName>
</protein>
<reference evidence="1 2" key="1">
    <citation type="submission" date="2018-07" db="EMBL/GenBank/DDBJ databases">
        <title>High-quality-draft genome sequence of Gaiella occulta.</title>
        <authorList>
            <person name="Severino R."/>
            <person name="Froufe H.J.C."/>
            <person name="Rainey F.A."/>
            <person name="Barroso C."/>
            <person name="Albuquerque L."/>
            <person name="Lobo-Da-Cunha A."/>
            <person name="Da Costa M.S."/>
            <person name="Egas C."/>
        </authorList>
    </citation>
    <scope>NUCLEOTIDE SEQUENCE [LARGE SCALE GENOMIC DNA]</scope>
    <source>
        <strain evidence="1 2">F2-233</strain>
    </source>
</reference>
<evidence type="ECO:0008006" key="3">
    <source>
        <dbReference type="Google" id="ProtNLM"/>
    </source>
</evidence>
<evidence type="ECO:0000313" key="1">
    <source>
        <dbReference type="EMBL" id="RDI75696.1"/>
    </source>
</evidence>